<dbReference type="InterPro" id="IPR032675">
    <property type="entry name" value="LRR_dom_sf"/>
</dbReference>
<evidence type="ECO:0008006" key="6">
    <source>
        <dbReference type="Google" id="ProtNLM"/>
    </source>
</evidence>
<evidence type="ECO:0000313" key="5">
    <source>
        <dbReference type="Proteomes" id="UP001107558"/>
    </source>
</evidence>
<protein>
    <recommendedName>
        <fullName evidence="6">Right handed beta helix domain-containing protein</fullName>
    </recommendedName>
</protein>
<feature type="compositionally biased region" description="Low complexity" evidence="1">
    <location>
        <begin position="827"/>
        <end position="838"/>
    </location>
</feature>
<keyword evidence="2" id="KW-0812">Transmembrane</keyword>
<dbReference type="Proteomes" id="UP001107558">
    <property type="component" value="Chromosome 1"/>
</dbReference>
<gene>
    <name evidence="4" type="ORF">PVAND_012892</name>
</gene>
<keyword evidence="2" id="KW-0472">Membrane</keyword>
<feature type="compositionally biased region" description="Acidic residues" evidence="1">
    <location>
        <begin position="816"/>
        <end position="825"/>
    </location>
</feature>
<proteinExistence type="predicted"/>
<keyword evidence="3" id="KW-0732">Signal</keyword>
<dbReference type="Gene3D" id="3.80.10.10">
    <property type="entry name" value="Ribonuclease Inhibitor"/>
    <property type="match status" value="1"/>
</dbReference>
<dbReference type="OrthoDB" id="8185041at2759"/>
<feature type="compositionally biased region" description="Polar residues" evidence="1">
    <location>
        <begin position="644"/>
        <end position="653"/>
    </location>
</feature>
<reference evidence="4" key="1">
    <citation type="submission" date="2021-03" db="EMBL/GenBank/DDBJ databases">
        <title>Chromosome level genome of the anhydrobiotic midge Polypedilum vanderplanki.</title>
        <authorList>
            <person name="Yoshida Y."/>
            <person name="Kikawada T."/>
            <person name="Gusev O."/>
        </authorList>
    </citation>
    <scope>NUCLEOTIDE SEQUENCE</scope>
    <source>
        <strain evidence="4">NIAS01</strain>
        <tissue evidence="4">Whole body or cell culture</tissue>
    </source>
</reference>
<evidence type="ECO:0000256" key="1">
    <source>
        <dbReference type="SAM" id="MobiDB-lite"/>
    </source>
</evidence>
<dbReference type="EMBL" id="JADBJN010000001">
    <property type="protein sequence ID" value="KAG5683619.1"/>
    <property type="molecule type" value="Genomic_DNA"/>
</dbReference>
<evidence type="ECO:0000256" key="3">
    <source>
        <dbReference type="SAM" id="SignalP"/>
    </source>
</evidence>
<dbReference type="AlphaFoldDB" id="A0A9J6CPS8"/>
<feature type="compositionally biased region" description="Basic and acidic residues" evidence="1">
    <location>
        <begin position="842"/>
        <end position="852"/>
    </location>
</feature>
<keyword evidence="2" id="KW-1133">Transmembrane helix</keyword>
<evidence type="ECO:0000313" key="4">
    <source>
        <dbReference type="EMBL" id="KAG5683619.1"/>
    </source>
</evidence>
<sequence>MWIRWKISLGLLIFIEFFELLVTTAAAIDICVSLCRCGNETGIEKIHCDFTEDKEYILGDDDGLTLSQKANSINITLGDDSKLEFKEGLFNGINRINSVSIQGLKVDFKNSNNHVVLQKNTFRGIRGSLPEISFKNLKRVTLQEKSLDEAFEIVLFMESIWKVTVEKEVFGTSSYNATFNDIADLNLNEEFLKTTEHRKRMLSVFINRCHITNFLSTRAAFLTELRIENSDVEIIKSKAFAIPEIGSLVINNVKIQAIEKNIFNEGTILQNMAVTNCKIGKIESKAIHSVGISSFIFENNSVQDIIDKDSIEFFGATIRMAHNTIHRMGADWFKATETSNLTIMNNTFGSFDGMILQGSSETTCIFYHNKFTTIEPESFKSITNNCPFRQMIFHENCHCKFSTWLESLFSKSINVKDIEAEAFCTLNSNDDLVKCLNGETVKFEQYYNQMCSKSTKRRNKLNCGKVKVNKIDAQFVDPKVLSDDIDWMDYIHYIIGAAIIILLLPCLCIIISKKKKTRRDDNYNTNNNFHQTDLMHLNQSEGPPSYEASLRSTKSFSNHDRIIIKQTLETMKQNQPEEKYEMVFNNTQRLLHEHLNEYEKVKIIGDIVQTIGECENCGEDFVAFTDILYKHLAPDTTTTLRNTTASHIQQQQPPLDDLYSEPVLPQNNANNNARKTNSEHIYAEPTVLTQQQTMIPLLLANNYSNPLDNNVNINNNNLYSEPIMHDAVTTVNVNTPAPTLGSFKPKVATPYAISQTIDQQPTTSKNLPDIVNREVAGPSGQQLNRITRSPTTNRKIPEYTVPSTSHKIPARVTQDNIEDWSDESMENSTSSNHSGGSNATVKIDELLDYSDK</sequence>
<feature type="transmembrane region" description="Helical" evidence="2">
    <location>
        <begin position="490"/>
        <end position="511"/>
    </location>
</feature>
<accession>A0A9J6CPS8</accession>
<organism evidence="4 5">
    <name type="scientific">Polypedilum vanderplanki</name>
    <name type="common">Sleeping chironomid midge</name>
    <dbReference type="NCBI Taxonomy" id="319348"/>
    <lineage>
        <taxon>Eukaryota</taxon>
        <taxon>Metazoa</taxon>
        <taxon>Ecdysozoa</taxon>
        <taxon>Arthropoda</taxon>
        <taxon>Hexapoda</taxon>
        <taxon>Insecta</taxon>
        <taxon>Pterygota</taxon>
        <taxon>Neoptera</taxon>
        <taxon>Endopterygota</taxon>
        <taxon>Diptera</taxon>
        <taxon>Nematocera</taxon>
        <taxon>Chironomoidea</taxon>
        <taxon>Chironomidae</taxon>
        <taxon>Chironominae</taxon>
        <taxon>Polypedilum</taxon>
        <taxon>Polypedilum</taxon>
    </lineage>
</organism>
<feature type="chain" id="PRO_5039905717" description="Right handed beta helix domain-containing protein" evidence="3">
    <location>
        <begin position="28"/>
        <end position="852"/>
    </location>
</feature>
<feature type="region of interest" description="Disordered" evidence="1">
    <location>
        <begin position="781"/>
        <end position="852"/>
    </location>
</feature>
<evidence type="ECO:0000256" key="2">
    <source>
        <dbReference type="SAM" id="Phobius"/>
    </source>
</evidence>
<dbReference type="SUPFAM" id="SSF52058">
    <property type="entry name" value="L domain-like"/>
    <property type="match status" value="1"/>
</dbReference>
<feature type="compositionally biased region" description="Polar residues" evidence="1">
    <location>
        <begin position="781"/>
        <end position="794"/>
    </location>
</feature>
<keyword evidence="5" id="KW-1185">Reference proteome</keyword>
<comment type="caution">
    <text evidence="4">The sequence shown here is derived from an EMBL/GenBank/DDBJ whole genome shotgun (WGS) entry which is preliminary data.</text>
</comment>
<name>A0A9J6CPS8_POLVA</name>
<feature type="signal peptide" evidence="3">
    <location>
        <begin position="1"/>
        <end position="27"/>
    </location>
</feature>
<feature type="region of interest" description="Disordered" evidence="1">
    <location>
        <begin position="644"/>
        <end position="677"/>
    </location>
</feature>